<dbReference type="AlphaFoldDB" id="A0A949X2H7"/>
<proteinExistence type="inferred from homology"/>
<dbReference type="GO" id="GO:0004252">
    <property type="term" value="F:serine-type endopeptidase activity"/>
    <property type="evidence" value="ECO:0007669"/>
    <property type="project" value="UniProtKB-UniRule"/>
</dbReference>
<organism evidence="7 8">
    <name type="scientific">Clostridium thailandense</name>
    <dbReference type="NCBI Taxonomy" id="2794346"/>
    <lineage>
        <taxon>Bacteria</taxon>
        <taxon>Bacillati</taxon>
        <taxon>Bacillota</taxon>
        <taxon>Clostridia</taxon>
        <taxon>Eubacteriales</taxon>
        <taxon>Clostridiaceae</taxon>
        <taxon>Clostridium</taxon>
    </lineage>
</organism>
<comment type="caution">
    <text evidence="7">The sequence shown here is derived from an EMBL/GenBank/DDBJ whole genome shotgun (WGS) entry which is preliminary data.</text>
</comment>
<dbReference type="GO" id="GO:0006508">
    <property type="term" value="P:proteolysis"/>
    <property type="evidence" value="ECO:0007669"/>
    <property type="project" value="UniProtKB-KW"/>
</dbReference>
<feature type="active site" description="Charge relay system" evidence="5">
    <location>
        <position position="117"/>
    </location>
</feature>
<dbReference type="PROSITE" id="PS00136">
    <property type="entry name" value="SUBTILASE_ASP"/>
    <property type="match status" value="1"/>
</dbReference>
<comment type="similarity">
    <text evidence="1 5">Belongs to the peptidase S8 family.</text>
</comment>
<dbReference type="RefSeq" id="WP_218320306.1">
    <property type="nucleotide sequence ID" value="NZ_JAEEGC010000041.1"/>
</dbReference>
<feature type="active site" description="Charge relay system" evidence="5">
    <location>
        <position position="343"/>
    </location>
</feature>
<evidence type="ECO:0000256" key="1">
    <source>
        <dbReference type="ARBA" id="ARBA00011073"/>
    </source>
</evidence>
<name>A0A949X2H7_9CLOT</name>
<dbReference type="Pfam" id="PF00082">
    <property type="entry name" value="Peptidase_S8"/>
    <property type="match status" value="1"/>
</dbReference>
<dbReference type="PROSITE" id="PS51892">
    <property type="entry name" value="SUBTILASE"/>
    <property type="match status" value="1"/>
</dbReference>
<accession>A0A949X2H7</accession>
<evidence type="ECO:0000259" key="6">
    <source>
        <dbReference type="Pfam" id="PF00082"/>
    </source>
</evidence>
<dbReference type="PANTHER" id="PTHR43806">
    <property type="entry name" value="PEPTIDASE S8"/>
    <property type="match status" value="1"/>
</dbReference>
<dbReference type="PANTHER" id="PTHR43806:SF11">
    <property type="entry name" value="CEREVISIN-RELATED"/>
    <property type="match status" value="1"/>
</dbReference>
<sequence length="398" mass="43524">MFFTKNKLDPNLKVSIDGKYYKKYRVIIYCKNLPEVIEKKVKSYRGTLIHFIPLINCICAILSPNAIEKISEFPQVSYISLDSLALLCGRSVLASNKISMQEGYKLTGKNICIGIVDSGIYPHADLLNPKNKIKGFIDLINEFKYPYDDNGHGTFMSGILCGSGYLSKGVYKGIAEDSSIYCIKAFNSLGKGLVSDILFSIQTLIEKSNEYNIKILYLPFELTVNSNFLTLLFSKIFDIAVKSNLTVVVPAGHNGNSEGSISGIATLDNCITVGGIDTTTDSIEPYKYSSSGPFGKLEKPDLVAAAVDICSTNSSVNYVSERNGLKIYPKALDTPYTFYSGTSCAAAYVSGVCALLYENNPTLTFKDLVSLLKVSCDLKDIPKCLQGAGILDLNRLLS</sequence>
<evidence type="ECO:0000256" key="3">
    <source>
        <dbReference type="ARBA" id="ARBA00022801"/>
    </source>
</evidence>
<dbReference type="InterPro" id="IPR050131">
    <property type="entry name" value="Peptidase_S8_subtilisin-like"/>
</dbReference>
<evidence type="ECO:0000313" key="8">
    <source>
        <dbReference type="Proteomes" id="UP000694308"/>
    </source>
</evidence>
<dbReference type="InterPro" id="IPR000209">
    <property type="entry name" value="Peptidase_S8/S53_dom"/>
</dbReference>
<evidence type="ECO:0000256" key="5">
    <source>
        <dbReference type="PROSITE-ProRule" id="PRU01240"/>
    </source>
</evidence>
<dbReference type="Proteomes" id="UP000694308">
    <property type="component" value="Unassembled WGS sequence"/>
</dbReference>
<feature type="domain" description="Peptidase S8/S53" evidence="6">
    <location>
        <begin position="108"/>
        <end position="376"/>
    </location>
</feature>
<protein>
    <submittedName>
        <fullName evidence="7">S8 family serine peptidase</fullName>
    </submittedName>
</protein>
<keyword evidence="3 5" id="KW-0378">Hydrolase</keyword>
<evidence type="ECO:0000313" key="7">
    <source>
        <dbReference type="EMBL" id="MBV7273274.1"/>
    </source>
</evidence>
<feature type="active site" description="Charge relay system" evidence="5">
    <location>
        <position position="152"/>
    </location>
</feature>
<keyword evidence="8" id="KW-1185">Reference proteome</keyword>
<keyword evidence="2 5" id="KW-0645">Protease</keyword>
<evidence type="ECO:0000256" key="2">
    <source>
        <dbReference type="ARBA" id="ARBA00022670"/>
    </source>
</evidence>
<dbReference type="InterPro" id="IPR023827">
    <property type="entry name" value="Peptidase_S8_Asp-AS"/>
</dbReference>
<dbReference type="EMBL" id="JAEEGC010000041">
    <property type="protein sequence ID" value="MBV7273274.1"/>
    <property type="molecule type" value="Genomic_DNA"/>
</dbReference>
<evidence type="ECO:0000256" key="4">
    <source>
        <dbReference type="ARBA" id="ARBA00022825"/>
    </source>
</evidence>
<reference evidence="7" key="1">
    <citation type="submission" date="2020-12" db="EMBL/GenBank/DDBJ databases">
        <title>Clostridium thailandense sp. nov., a novel acetogenic bacterium isolated from peat land soil in Thailand.</title>
        <authorList>
            <person name="Chaikitkaew S."/>
            <person name="Birkeland N.K."/>
        </authorList>
    </citation>
    <scope>NUCLEOTIDE SEQUENCE</scope>
    <source>
        <strain evidence="7">PL3</strain>
    </source>
</reference>
<keyword evidence="4 5" id="KW-0720">Serine protease</keyword>
<gene>
    <name evidence="7" type="ORF">I6U48_10180</name>
</gene>